<organism evidence="10 11">
    <name type="scientific">Gimibacter soli</name>
    <dbReference type="NCBI Taxonomy" id="3024400"/>
    <lineage>
        <taxon>Bacteria</taxon>
        <taxon>Pseudomonadati</taxon>
        <taxon>Pseudomonadota</taxon>
        <taxon>Alphaproteobacteria</taxon>
        <taxon>Kordiimonadales</taxon>
        <taxon>Temperatibacteraceae</taxon>
        <taxon>Gimibacter</taxon>
    </lineage>
</organism>
<dbReference type="GO" id="GO:0000917">
    <property type="term" value="P:division septum assembly"/>
    <property type="evidence" value="ECO:0007669"/>
    <property type="project" value="UniProtKB-KW"/>
</dbReference>
<name>A0AAF0BLB5_9PROT</name>
<comment type="function">
    <text evidence="7">Activator of cell division through the inhibition of FtsZ GTPase activity, therefore promoting FtsZ assembly into bundles of protofilaments necessary for the formation of the division Z ring. It is recruited early at mid-cell but it is not essential for cell division.</text>
</comment>
<keyword evidence="11" id="KW-1185">Reference proteome</keyword>
<dbReference type="InterPro" id="IPR036192">
    <property type="entry name" value="Cell_div_ZapA-like_sf"/>
</dbReference>
<keyword evidence="4 10" id="KW-0132">Cell division</keyword>
<dbReference type="SUPFAM" id="SSF102829">
    <property type="entry name" value="Cell division protein ZapA-like"/>
    <property type="match status" value="1"/>
</dbReference>
<reference evidence="10" key="1">
    <citation type="submission" date="2023-01" db="EMBL/GenBank/DDBJ databases">
        <title>The genome sequence of Kordiimonadaceae bacterium 6D33.</title>
        <authorList>
            <person name="Liu Y."/>
        </authorList>
    </citation>
    <scope>NUCLEOTIDE SEQUENCE</scope>
    <source>
        <strain evidence="10">6D33</strain>
    </source>
</reference>
<keyword evidence="6" id="KW-0131">Cell cycle</keyword>
<evidence type="ECO:0000256" key="2">
    <source>
        <dbReference type="ARBA" id="ARBA00015195"/>
    </source>
</evidence>
<keyword evidence="3" id="KW-0963">Cytoplasm</keyword>
<dbReference type="Pfam" id="PF05164">
    <property type="entry name" value="ZapA"/>
    <property type="match status" value="1"/>
</dbReference>
<dbReference type="GO" id="GO:0032153">
    <property type="term" value="C:cell division site"/>
    <property type="evidence" value="ECO:0007669"/>
    <property type="project" value="TreeGrafter"/>
</dbReference>
<proteinExistence type="predicted"/>
<dbReference type="Gene3D" id="3.30.160.880">
    <property type="entry name" value="Cell division protein ZapA protomer, N-terminal domain"/>
    <property type="match status" value="1"/>
</dbReference>
<dbReference type="Proteomes" id="UP001217500">
    <property type="component" value="Chromosome"/>
</dbReference>
<dbReference type="GO" id="GO:0005829">
    <property type="term" value="C:cytosol"/>
    <property type="evidence" value="ECO:0007669"/>
    <property type="project" value="TreeGrafter"/>
</dbReference>
<dbReference type="InterPro" id="IPR007838">
    <property type="entry name" value="Cell_div_ZapA-like"/>
</dbReference>
<comment type="subcellular location">
    <subcellularLocation>
        <location evidence="1">Cytoplasm</location>
    </subcellularLocation>
</comment>
<evidence type="ECO:0000313" key="11">
    <source>
        <dbReference type="Proteomes" id="UP001217500"/>
    </source>
</evidence>
<dbReference type="PANTHER" id="PTHR34981">
    <property type="entry name" value="CELL DIVISION PROTEIN ZAPA"/>
    <property type="match status" value="1"/>
</dbReference>
<evidence type="ECO:0000256" key="7">
    <source>
        <dbReference type="ARBA" id="ARBA00024910"/>
    </source>
</evidence>
<dbReference type="InterPro" id="IPR042233">
    <property type="entry name" value="Cell_div_ZapA_N"/>
</dbReference>
<dbReference type="EMBL" id="CP116805">
    <property type="protein sequence ID" value="WCL53942.1"/>
    <property type="molecule type" value="Genomic_DNA"/>
</dbReference>
<dbReference type="GO" id="GO:0043093">
    <property type="term" value="P:FtsZ-dependent cytokinesis"/>
    <property type="evidence" value="ECO:0007669"/>
    <property type="project" value="TreeGrafter"/>
</dbReference>
<evidence type="ECO:0000256" key="4">
    <source>
        <dbReference type="ARBA" id="ARBA00022618"/>
    </source>
</evidence>
<dbReference type="PANTHER" id="PTHR34981:SF1">
    <property type="entry name" value="CELL DIVISION PROTEIN ZAPA"/>
    <property type="match status" value="1"/>
</dbReference>
<comment type="subunit">
    <text evidence="8">Homodimer. Interacts with FtsZ.</text>
</comment>
<evidence type="ECO:0000256" key="6">
    <source>
        <dbReference type="ARBA" id="ARBA00023306"/>
    </source>
</evidence>
<dbReference type="GO" id="GO:0000921">
    <property type="term" value="P:septin ring assembly"/>
    <property type="evidence" value="ECO:0007669"/>
    <property type="project" value="TreeGrafter"/>
</dbReference>
<evidence type="ECO:0000256" key="1">
    <source>
        <dbReference type="ARBA" id="ARBA00004496"/>
    </source>
</evidence>
<evidence type="ECO:0000256" key="9">
    <source>
        <dbReference type="ARBA" id="ARBA00033158"/>
    </source>
</evidence>
<evidence type="ECO:0000256" key="3">
    <source>
        <dbReference type="ARBA" id="ARBA00022490"/>
    </source>
</evidence>
<evidence type="ECO:0000313" key="10">
    <source>
        <dbReference type="EMBL" id="WCL53942.1"/>
    </source>
</evidence>
<dbReference type="KEGG" id="gso:PH603_15495"/>
<evidence type="ECO:0000256" key="8">
    <source>
        <dbReference type="ARBA" id="ARBA00026068"/>
    </source>
</evidence>
<accession>A0AAF0BLB5</accession>
<sequence>MAQINVNINGKLYPLACADGEESRLHDLASYVDSKARDLTVRLGHVSEARLLLMVSLMIADELQDALESGGTPGIVGTFSADDFASVLNEVAAEVEGIAERLEKA</sequence>
<gene>
    <name evidence="10" type="ORF">PH603_15495</name>
</gene>
<protein>
    <recommendedName>
        <fullName evidence="2">Cell division protein ZapA</fullName>
    </recommendedName>
    <alternativeName>
        <fullName evidence="9">Z ring-associated protein ZapA</fullName>
    </alternativeName>
</protein>
<evidence type="ECO:0000256" key="5">
    <source>
        <dbReference type="ARBA" id="ARBA00023210"/>
    </source>
</evidence>
<dbReference type="RefSeq" id="WP_289503662.1">
    <property type="nucleotide sequence ID" value="NZ_CP116805.1"/>
</dbReference>
<dbReference type="GO" id="GO:0030428">
    <property type="term" value="C:cell septum"/>
    <property type="evidence" value="ECO:0007669"/>
    <property type="project" value="TreeGrafter"/>
</dbReference>
<keyword evidence="5" id="KW-0717">Septation</keyword>
<dbReference type="AlphaFoldDB" id="A0AAF0BLB5"/>